<protein>
    <recommendedName>
        <fullName evidence="2">DNA polymerase III subunit delta</fullName>
        <ecNumber evidence="1">2.7.7.7</ecNumber>
    </recommendedName>
</protein>
<dbReference type="InterPro" id="IPR048466">
    <property type="entry name" value="DNA_pol3_delta-like_C"/>
</dbReference>
<feature type="domain" description="DNA polymerase III delta subunit-like C-terminal" evidence="10">
    <location>
        <begin position="219"/>
        <end position="338"/>
    </location>
</feature>
<dbReference type="EC" id="2.7.7.7" evidence="1"/>
<dbReference type="Pfam" id="PF21694">
    <property type="entry name" value="DNA_pol3_delta_C"/>
    <property type="match status" value="1"/>
</dbReference>
<dbReference type="SUPFAM" id="SSF48019">
    <property type="entry name" value="post-AAA+ oligomerization domain-like"/>
    <property type="match status" value="1"/>
</dbReference>
<evidence type="ECO:0000259" key="10">
    <source>
        <dbReference type="Pfam" id="PF21694"/>
    </source>
</evidence>
<keyword evidence="6" id="KW-0239">DNA-directed DNA polymerase</keyword>
<evidence type="ECO:0000256" key="4">
    <source>
        <dbReference type="ARBA" id="ARBA00022695"/>
    </source>
</evidence>
<evidence type="ECO:0000256" key="2">
    <source>
        <dbReference type="ARBA" id="ARBA00017703"/>
    </source>
</evidence>
<dbReference type="PANTHER" id="PTHR34388">
    <property type="entry name" value="DNA POLYMERASE III SUBUNIT DELTA"/>
    <property type="match status" value="1"/>
</dbReference>
<keyword evidence="5" id="KW-0235">DNA replication</keyword>
<keyword evidence="12" id="KW-1185">Reference proteome</keyword>
<evidence type="ECO:0000256" key="6">
    <source>
        <dbReference type="ARBA" id="ARBA00022932"/>
    </source>
</evidence>
<proteinExistence type="inferred from homology"/>
<comment type="similarity">
    <text evidence="7">Belongs to the DNA polymerase HolA subunit family.</text>
</comment>
<dbReference type="Proteomes" id="UP000293568">
    <property type="component" value="Chromosome"/>
</dbReference>
<evidence type="ECO:0000256" key="5">
    <source>
        <dbReference type="ARBA" id="ARBA00022705"/>
    </source>
</evidence>
<dbReference type="EMBL" id="CP035492">
    <property type="protein sequence ID" value="QAY66340.1"/>
    <property type="molecule type" value="Genomic_DNA"/>
</dbReference>
<reference evidence="11 12" key="1">
    <citation type="submission" date="2019-01" db="EMBL/GenBank/DDBJ databases">
        <title>Genome sequencing of strain FW100M-2.</title>
        <authorList>
            <person name="Heo J."/>
            <person name="Kim S.-J."/>
            <person name="Kim J.-S."/>
            <person name="Hong S.-B."/>
            <person name="Kwon S.-W."/>
        </authorList>
    </citation>
    <scope>NUCLEOTIDE SEQUENCE [LARGE SCALE GENOMIC DNA]</scope>
    <source>
        <strain evidence="11 12">FW100M-2</strain>
    </source>
</reference>
<dbReference type="InterPro" id="IPR010372">
    <property type="entry name" value="DNA_pol3_delta_N"/>
</dbReference>
<evidence type="ECO:0000256" key="3">
    <source>
        <dbReference type="ARBA" id="ARBA00022679"/>
    </source>
</evidence>
<evidence type="ECO:0000259" key="9">
    <source>
        <dbReference type="Pfam" id="PF06144"/>
    </source>
</evidence>
<feature type="domain" description="DNA polymerase III delta N-terminal" evidence="9">
    <location>
        <begin position="19"/>
        <end position="143"/>
    </location>
</feature>
<dbReference type="InterPro" id="IPR005790">
    <property type="entry name" value="DNA_polIII_delta"/>
</dbReference>
<organism evidence="11 12">
    <name type="scientific">Paenibacillus protaetiae</name>
    <dbReference type="NCBI Taxonomy" id="2509456"/>
    <lineage>
        <taxon>Bacteria</taxon>
        <taxon>Bacillati</taxon>
        <taxon>Bacillota</taxon>
        <taxon>Bacilli</taxon>
        <taxon>Bacillales</taxon>
        <taxon>Paenibacillaceae</taxon>
        <taxon>Paenibacillus</taxon>
    </lineage>
</organism>
<dbReference type="Gene3D" id="1.20.272.10">
    <property type="match status" value="1"/>
</dbReference>
<dbReference type="InterPro" id="IPR027417">
    <property type="entry name" value="P-loop_NTPase"/>
</dbReference>
<gene>
    <name evidence="11" type="primary">holA</name>
    <name evidence="11" type="ORF">ET464_07915</name>
</gene>
<evidence type="ECO:0000313" key="12">
    <source>
        <dbReference type="Proteomes" id="UP000293568"/>
    </source>
</evidence>
<evidence type="ECO:0000256" key="7">
    <source>
        <dbReference type="ARBA" id="ARBA00034754"/>
    </source>
</evidence>
<comment type="catalytic activity">
    <reaction evidence="8">
        <text>DNA(n) + a 2'-deoxyribonucleoside 5'-triphosphate = DNA(n+1) + diphosphate</text>
        <dbReference type="Rhea" id="RHEA:22508"/>
        <dbReference type="Rhea" id="RHEA-COMP:17339"/>
        <dbReference type="Rhea" id="RHEA-COMP:17340"/>
        <dbReference type="ChEBI" id="CHEBI:33019"/>
        <dbReference type="ChEBI" id="CHEBI:61560"/>
        <dbReference type="ChEBI" id="CHEBI:173112"/>
        <dbReference type="EC" id="2.7.7.7"/>
    </reaction>
</comment>
<keyword evidence="4 11" id="KW-0548">Nucleotidyltransferase</keyword>
<dbReference type="SUPFAM" id="SSF52540">
    <property type="entry name" value="P-loop containing nucleoside triphosphate hydrolases"/>
    <property type="match status" value="1"/>
</dbReference>
<name>A0A4P6ET58_9BACL</name>
<dbReference type="Gene3D" id="1.10.8.60">
    <property type="match status" value="1"/>
</dbReference>
<keyword evidence="3 11" id="KW-0808">Transferase</keyword>
<dbReference type="GO" id="GO:0003677">
    <property type="term" value="F:DNA binding"/>
    <property type="evidence" value="ECO:0007669"/>
    <property type="project" value="InterPro"/>
</dbReference>
<dbReference type="RefSeq" id="WP_129439822.1">
    <property type="nucleotide sequence ID" value="NZ_CP035492.1"/>
</dbReference>
<dbReference type="Gene3D" id="3.40.50.300">
    <property type="entry name" value="P-loop containing nucleotide triphosphate hydrolases"/>
    <property type="match status" value="1"/>
</dbReference>
<dbReference type="GO" id="GO:0006261">
    <property type="term" value="P:DNA-templated DNA replication"/>
    <property type="evidence" value="ECO:0007669"/>
    <property type="project" value="TreeGrafter"/>
</dbReference>
<dbReference type="KEGG" id="pprt:ET464_07915"/>
<dbReference type="InterPro" id="IPR008921">
    <property type="entry name" value="DNA_pol3_clamp-load_cplx_C"/>
</dbReference>
<dbReference type="PANTHER" id="PTHR34388:SF1">
    <property type="entry name" value="DNA POLYMERASE III SUBUNIT DELTA"/>
    <property type="match status" value="1"/>
</dbReference>
<evidence type="ECO:0000313" key="11">
    <source>
        <dbReference type="EMBL" id="QAY66340.1"/>
    </source>
</evidence>
<evidence type="ECO:0000256" key="8">
    <source>
        <dbReference type="ARBA" id="ARBA00049244"/>
    </source>
</evidence>
<dbReference type="GO" id="GO:0003887">
    <property type="term" value="F:DNA-directed DNA polymerase activity"/>
    <property type="evidence" value="ECO:0007669"/>
    <property type="project" value="UniProtKB-KW"/>
</dbReference>
<dbReference type="OrthoDB" id="9775929at2"/>
<accession>A0A4P6ET58</accession>
<dbReference type="NCBIfam" id="TIGR01128">
    <property type="entry name" value="holA"/>
    <property type="match status" value="1"/>
</dbReference>
<dbReference type="GO" id="GO:0009360">
    <property type="term" value="C:DNA polymerase III complex"/>
    <property type="evidence" value="ECO:0007669"/>
    <property type="project" value="InterPro"/>
</dbReference>
<evidence type="ECO:0000256" key="1">
    <source>
        <dbReference type="ARBA" id="ARBA00012417"/>
    </source>
</evidence>
<dbReference type="Pfam" id="PF06144">
    <property type="entry name" value="DNA_pol3_delta"/>
    <property type="match status" value="1"/>
</dbReference>
<dbReference type="AlphaFoldDB" id="A0A4P6ET58"/>
<sequence>MEITEALKELKNGKIRPVYVLFGSDRYRINQFVDKLSDTLFKPDEKELGVVKFDTAETAIDEVVLEAETPPFFMERKLIWVRDSSVLAASAGKENAKIEHKPETLLAYLDNPSDFAVIVFTVQADKLDERRKLVKALKDRNAFVAFQELDASQLKQWAIKRASDQKRTMTEAAAELLLSRTGAHMQQLALEVDKLCLHAGPGGTIDEEQTAMLIASTVEEDVFALVDAMAGLQVARSLQLYKELLTRKEEPIRIAALIARQIRIMLQIKELEPQGYSPQQMAGQLGLHPYAVKLAVEKSRRFSVQRLAVLLSDLAELDYKMKTGAIDKTLGLELFLLSLGVSRETAAR</sequence>